<keyword evidence="4" id="KW-1185">Reference proteome</keyword>
<feature type="region of interest" description="Disordered" evidence="2">
    <location>
        <begin position="128"/>
        <end position="206"/>
    </location>
</feature>
<feature type="region of interest" description="Disordered" evidence="2">
    <location>
        <begin position="250"/>
        <end position="292"/>
    </location>
</feature>
<evidence type="ECO:0000313" key="4">
    <source>
        <dbReference type="Proteomes" id="UP001152759"/>
    </source>
</evidence>
<name>A0A9P0AI25_BEMTA</name>
<keyword evidence="1" id="KW-0175">Coiled coil</keyword>
<evidence type="ECO:0000256" key="1">
    <source>
        <dbReference type="ARBA" id="ARBA00023054"/>
    </source>
</evidence>
<dbReference type="AlphaFoldDB" id="A0A9P0AI25"/>
<organism evidence="3 4">
    <name type="scientific">Bemisia tabaci</name>
    <name type="common">Sweetpotato whitefly</name>
    <name type="synonym">Aleurodes tabaci</name>
    <dbReference type="NCBI Taxonomy" id="7038"/>
    <lineage>
        <taxon>Eukaryota</taxon>
        <taxon>Metazoa</taxon>
        <taxon>Ecdysozoa</taxon>
        <taxon>Arthropoda</taxon>
        <taxon>Hexapoda</taxon>
        <taxon>Insecta</taxon>
        <taxon>Pterygota</taxon>
        <taxon>Neoptera</taxon>
        <taxon>Paraneoptera</taxon>
        <taxon>Hemiptera</taxon>
        <taxon>Sternorrhyncha</taxon>
        <taxon>Aleyrodoidea</taxon>
        <taxon>Aleyrodidae</taxon>
        <taxon>Aleyrodinae</taxon>
        <taxon>Bemisia</taxon>
    </lineage>
</organism>
<feature type="region of interest" description="Disordered" evidence="2">
    <location>
        <begin position="469"/>
        <end position="496"/>
    </location>
</feature>
<feature type="region of interest" description="Disordered" evidence="2">
    <location>
        <begin position="568"/>
        <end position="670"/>
    </location>
</feature>
<dbReference type="GO" id="GO:0005634">
    <property type="term" value="C:nucleus"/>
    <property type="evidence" value="ECO:0007669"/>
    <property type="project" value="TreeGrafter"/>
</dbReference>
<feature type="compositionally biased region" description="Basic and acidic residues" evidence="2">
    <location>
        <begin position="190"/>
        <end position="206"/>
    </location>
</feature>
<feature type="compositionally biased region" description="Polar residues" evidence="2">
    <location>
        <begin position="605"/>
        <end position="614"/>
    </location>
</feature>
<dbReference type="Pfam" id="PF13300">
    <property type="entry name" value="DUF4078"/>
    <property type="match status" value="1"/>
</dbReference>
<evidence type="ECO:0000313" key="3">
    <source>
        <dbReference type="EMBL" id="CAH0393538.1"/>
    </source>
</evidence>
<protein>
    <submittedName>
        <fullName evidence="3">Uncharacterized protein</fullName>
    </submittedName>
</protein>
<accession>A0A9P0AI25</accession>
<feature type="compositionally biased region" description="Low complexity" evidence="2">
    <location>
        <begin position="474"/>
        <end position="491"/>
    </location>
</feature>
<proteinExistence type="predicted"/>
<feature type="compositionally biased region" description="Polar residues" evidence="2">
    <location>
        <begin position="133"/>
        <end position="152"/>
    </location>
</feature>
<feature type="region of interest" description="Disordered" evidence="2">
    <location>
        <begin position="332"/>
        <end position="417"/>
    </location>
</feature>
<feature type="compositionally biased region" description="Basic and acidic residues" evidence="2">
    <location>
        <begin position="9"/>
        <end position="31"/>
    </location>
</feature>
<evidence type="ECO:0000256" key="2">
    <source>
        <dbReference type="SAM" id="MobiDB-lite"/>
    </source>
</evidence>
<feature type="compositionally biased region" description="Polar residues" evidence="2">
    <location>
        <begin position="584"/>
        <end position="595"/>
    </location>
</feature>
<feature type="compositionally biased region" description="Basic and acidic residues" evidence="2">
    <location>
        <begin position="250"/>
        <end position="266"/>
    </location>
</feature>
<feature type="compositionally biased region" description="Basic and acidic residues" evidence="2">
    <location>
        <begin position="406"/>
        <end position="417"/>
    </location>
</feature>
<dbReference type="InterPro" id="IPR025066">
    <property type="entry name" value="CCDC174-like"/>
</dbReference>
<feature type="compositionally biased region" description="Polar residues" evidence="2">
    <location>
        <begin position="395"/>
        <end position="405"/>
    </location>
</feature>
<dbReference type="EMBL" id="OU963868">
    <property type="protein sequence ID" value="CAH0393538.1"/>
    <property type="molecule type" value="Genomic_DNA"/>
</dbReference>
<dbReference type="PANTHER" id="PTHR15885:SF1">
    <property type="entry name" value="COILED-COIL DOMAIN-CONTAINING PROTEIN 174"/>
    <property type="match status" value="1"/>
</dbReference>
<dbReference type="Proteomes" id="UP001152759">
    <property type="component" value="Chromosome 7"/>
</dbReference>
<dbReference type="KEGG" id="btab:109032140"/>
<dbReference type="PANTHER" id="PTHR15885">
    <property type="entry name" value="COILED-COIL DOMAIN-CONTAINING PROTEIN 174"/>
    <property type="match status" value="1"/>
</dbReference>
<feature type="region of interest" description="Disordered" evidence="2">
    <location>
        <begin position="1"/>
        <end position="63"/>
    </location>
</feature>
<sequence length="725" mass="81480">MSLSALNHLKSELQRKKEDAEKKKRPMEAHHVTPMVKIEQDKESSKDTKKLPELTAEEAEKAKKARDILEAKAKLYDSLAEGIHLTKNSNLYLVNFEQKAVEDFGIRVSSSVSNQDRIIDLAKDIKDEKESETIASNGSVAETSSATEVPKTSSDKELLQKARNFSFSDLPSEKEPKGTFEPTMISPAMQREKMRQKWEEDEKLARSKDDIHYQDILFDEVRSHGTGYFAFSKDEDERKRQQAELEALRQETIKKQEEFRKMRGEASDEGTSTETPDENSTNEETVRELTDEEKLKKIEEALRAIKREVHVREWDKGKEIPVMSQEEWIEKKRNERDQDFAPPEIYFENLTPNRKHKRPIQLPPKKTLFQKKPIKEDEKSAAEAGSLPSPIDCPSRTQTESTPKSESSHQSDAFKIDHASSIKSVKASKKSAMALLEQQQNVSSDADEIVSSQDQNLSKELSCNIRNIPLPQENNLSTNQSSSSLDSIPLPSEIPIPPPNAPSVSIKPFFIPSNLVPRKFAPPSKKVSTPPVVTPSIDLSSTLKEMDGLKKLKNPLIDPKLSHYFKEPKTQEDISIPSDEACTAENNEINVTTSSSHDHAPKSAQDISSSTNESSRIKLGNLIKNRPAPKSGMALLEEIKKSTRDFGPEVETPHSSASTSRKRGAEIAPPECLLHSTPQLPVRKKGLFSKKEEIADSISAGLQTLKKVDEKKKKKTREKGLLDIL</sequence>
<feature type="compositionally biased region" description="Basic and acidic residues" evidence="2">
    <location>
        <begin position="38"/>
        <end position="63"/>
    </location>
</feature>
<feature type="compositionally biased region" description="Basic and acidic residues" evidence="2">
    <location>
        <begin position="637"/>
        <end position="647"/>
    </location>
</feature>
<gene>
    <name evidence="3" type="ORF">BEMITA_LOCUS11928</name>
</gene>
<reference evidence="3" key="1">
    <citation type="submission" date="2021-12" db="EMBL/GenBank/DDBJ databases">
        <authorList>
            <person name="King R."/>
        </authorList>
    </citation>
    <scope>NUCLEOTIDE SEQUENCE</scope>
</reference>